<protein>
    <recommendedName>
        <fullName evidence="3">SusD/RagB family nutrient-binding outer membrane lipoprotein</fullName>
    </recommendedName>
</protein>
<dbReference type="InterPro" id="IPR011990">
    <property type="entry name" value="TPR-like_helical_dom_sf"/>
</dbReference>
<dbReference type="PATRIC" id="fig|927665.4.peg.1039"/>
<gene>
    <name evidence="1" type="ORF">HMPREF1535_01017</name>
</gene>
<dbReference type="InterPro" id="IPR041662">
    <property type="entry name" value="SusD-like_2"/>
</dbReference>
<accession>A0A0F5JK64</accession>
<name>A0A0F5JK64_9BACT</name>
<dbReference type="EMBL" id="AQHV01000006">
    <property type="protein sequence ID" value="KKB58196.1"/>
    <property type="molecule type" value="Genomic_DNA"/>
</dbReference>
<evidence type="ECO:0008006" key="3">
    <source>
        <dbReference type="Google" id="ProtNLM"/>
    </source>
</evidence>
<evidence type="ECO:0000313" key="1">
    <source>
        <dbReference type="EMBL" id="KKB58196.1"/>
    </source>
</evidence>
<dbReference type="Gene3D" id="1.25.40.390">
    <property type="match status" value="1"/>
</dbReference>
<organism evidence="1 2">
    <name type="scientific">Parabacteroides goldsteinii DSM 19448 = WAL 12034</name>
    <dbReference type="NCBI Taxonomy" id="927665"/>
    <lineage>
        <taxon>Bacteria</taxon>
        <taxon>Pseudomonadati</taxon>
        <taxon>Bacteroidota</taxon>
        <taxon>Bacteroidia</taxon>
        <taxon>Bacteroidales</taxon>
        <taxon>Tannerellaceae</taxon>
        <taxon>Parabacteroides</taxon>
    </lineage>
</organism>
<dbReference type="SUPFAM" id="SSF48452">
    <property type="entry name" value="TPR-like"/>
    <property type="match status" value="1"/>
</dbReference>
<dbReference type="Pfam" id="PF12771">
    <property type="entry name" value="SusD-like_2"/>
    <property type="match status" value="1"/>
</dbReference>
<sequence length="524" mass="59571">MKKINKLIWVTGLIVLTFIGCTHNFEEINTNPDRPDKIDQPKLLLGGVIKNISYLALSRGTAAVLGDYYVDQYVSMFNDAFNNTQTKEFYYDGRDVQDMINLAEEQNQPHIQGMGLIIKSFMFQQMTDAFGDFPYSEALKGKTDEMFTPRYDTQEDIYADLLVQLEKANDLLSQSSVEDIGSYDNLYGGDVLKWRKFANSLRLRLLMRISGKTDVSSRIMAMLNQSDKYPLMTNNDDNALFSYSDDQQSSWSPLYTASQEKYDGTEFMSTTIGMHFKAMNDPRMKVYFSPTVKGVEDGEFIYAAVPNCIRDADESAYNGGDSYNSRKGYIFVPQKIDVKYASPTVAQGILLTYAEVQFNLAEAREKGIISVGDAGTYYKNGIIASFDYWASRIPANFIEMKSMTNPPTEVFEAADVIPDPAYYEQEKVAYTGTQAEKLEKIGVQKWIALYLCGIEGWSEWRRTGFPKEISVIPPNGLPSSSNINEWPRRIPYPQNEQVYNVDQYQIAVGRQGADNLLTRVWWNK</sequence>
<dbReference type="AlphaFoldDB" id="A0A0F5JK64"/>
<comment type="caution">
    <text evidence="1">The sequence shown here is derived from an EMBL/GenBank/DDBJ whole genome shotgun (WGS) entry which is preliminary data.</text>
</comment>
<evidence type="ECO:0000313" key="2">
    <source>
        <dbReference type="Proteomes" id="UP000033047"/>
    </source>
</evidence>
<reference evidence="1 2" key="1">
    <citation type="submission" date="2013-04" db="EMBL/GenBank/DDBJ databases">
        <title>The Genome Sequence of Parabacteroides goldsteinii DSM 19448.</title>
        <authorList>
            <consortium name="The Broad Institute Genomics Platform"/>
            <person name="Earl A."/>
            <person name="Ward D."/>
            <person name="Feldgarden M."/>
            <person name="Gevers D."/>
            <person name="Martens E."/>
            <person name="Sakamoto M."/>
            <person name="Benno Y."/>
            <person name="Song Y."/>
            <person name="Liu C."/>
            <person name="Lee J."/>
            <person name="Bolanos M."/>
            <person name="Vaisanen M.L."/>
            <person name="Finegold S.M."/>
            <person name="Walker B."/>
            <person name="Young S."/>
            <person name="Zeng Q."/>
            <person name="Gargeya S."/>
            <person name="Fitzgerald M."/>
            <person name="Haas B."/>
            <person name="Abouelleil A."/>
            <person name="Allen A.W."/>
            <person name="Alvarado L."/>
            <person name="Arachchi H.M."/>
            <person name="Berlin A.M."/>
            <person name="Chapman S.B."/>
            <person name="Gainer-Dewar J."/>
            <person name="Goldberg J."/>
            <person name="Griggs A."/>
            <person name="Gujja S."/>
            <person name="Hansen M."/>
            <person name="Howarth C."/>
            <person name="Imamovic A."/>
            <person name="Ireland A."/>
            <person name="Larimer J."/>
            <person name="McCowan C."/>
            <person name="Murphy C."/>
            <person name="Pearson M."/>
            <person name="Poon T.W."/>
            <person name="Priest M."/>
            <person name="Roberts A."/>
            <person name="Saif S."/>
            <person name="Shea T."/>
            <person name="Sisk P."/>
            <person name="Sykes S."/>
            <person name="Wortman J."/>
            <person name="Nusbaum C."/>
            <person name="Birren B."/>
        </authorList>
    </citation>
    <scope>NUCLEOTIDE SEQUENCE [LARGE SCALE GENOMIC DNA]</scope>
    <source>
        <strain evidence="1 2">DSM 19448</strain>
    </source>
</reference>
<dbReference type="PROSITE" id="PS51257">
    <property type="entry name" value="PROKAR_LIPOPROTEIN"/>
    <property type="match status" value="1"/>
</dbReference>
<dbReference type="RefSeq" id="WP_046145460.1">
    <property type="nucleotide sequence ID" value="NZ_KQ033912.1"/>
</dbReference>
<dbReference type="HOGENOM" id="CLU_025928_2_0_10"/>
<proteinExistence type="predicted"/>
<dbReference type="Proteomes" id="UP000033047">
    <property type="component" value="Unassembled WGS sequence"/>
</dbReference>
<dbReference type="STRING" id="927665.HMPREF1535_01017"/>